<gene>
    <name evidence="1" type="ORF">PY02674</name>
</gene>
<keyword evidence="2" id="KW-1185">Reference proteome</keyword>
<evidence type="ECO:0000313" key="1">
    <source>
        <dbReference type="EMBL" id="EAA22155.1"/>
    </source>
</evidence>
<comment type="caution">
    <text evidence="1">The sequence shown here is derived from an EMBL/GenBank/DDBJ whole genome shotgun (WGS) entry which is preliminary data.</text>
</comment>
<dbReference type="AlphaFoldDB" id="Q7RL72"/>
<reference evidence="1 2" key="1">
    <citation type="journal article" date="2002" name="Nature">
        <title>Genome sequence and comparative analysis of the model rodent malaria parasite Plasmodium yoelii yoelii.</title>
        <authorList>
            <person name="Carlton J.M."/>
            <person name="Angiuoli S.V."/>
            <person name="Suh B.B."/>
            <person name="Kooij T.W."/>
            <person name="Pertea M."/>
            <person name="Silva J.C."/>
            <person name="Ermolaeva M.D."/>
            <person name="Allen J.E."/>
            <person name="Selengut J.D."/>
            <person name="Koo H.L."/>
            <person name="Peterson J.D."/>
            <person name="Pop M."/>
            <person name="Kosack D.S."/>
            <person name="Shumway M.F."/>
            <person name="Bidwell S.L."/>
            <person name="Shallom S.J."/>
            <person name="van Aken S.E."/>
            <person name="Riedmuller S.B."/>
            <person name="Feldblyum T.V."/>
            <person name="Cho J.K."/>
            <person name="Quackenbush J."/>
            <person name="Sedegah M."/>
            <person name="Shoaibi A."/>
            <person name="Cummings L.M."/>
            <person name="Florens L."/>
            <person name="Yates J.R."/>
            <person name="Raine J.D."/>
            <person name="Sinden R.E."/>
            <person name="Harris M.A."/>
            <person name="Cunningham D.A."/>
            <person name="Preiser P.R."/>
            <person name="Bergman L.W."/>
            <person name="Vaidya A.B."/>
            <person name="van Lin L.H."/>
            <person name="Janse C.J."/>
            <person name="Waters A.P."/>
            <person name="Smith H.O."/>
            <person name="White O.R."/>
            <person name="Salzberg S.L."/>
            <person name="Venter J.C."/>
            <person name="Fraser C.M."/>
            <person name="Hoffman S.L."/>
            <person name="Gardner M.J."/>
            <person name="Carucci D.J."/>
        </authorList>
    </citation>
    <scope>NUCLEOTIDE SEQUENCE [LARGE SCALE GENOMIC DNA]</scope>
    <source>
        <strain evidence="1 2">17XNL</strain>
    </source>
</reference>
<proteinExistence type="predicted"/>
<name>Q7RL72_PLAYO</name>
<protein>
    <submittedName>
        <fullName evidence="1">Uncharacterized protein</fullName>
    </submittedName>
</protein>
<dbReference type="InParanoid" id="Q7RL72"/>
<accession>Q7RL72</accession>
<dbReference type="Proteomes" id="UP000008553">
    <property type="component" value="Unassembled WGS sequence"/>
</dbReference>
<dbReference type="EMBL" id="AABL01000738">
    <property type="protein sequence ID" value="EAA22155.1"/>
    <property type="molecule type" value="Genomic_DNA"/>
</dbReference>
<evidence type="ECO:0000313" key="2">
    <source>
        <dbReference type="Proteomes" id="UP000008553"/>
    </source>
</evidence>
<organism evidence="1 2">
    <name type="scientific">Plasmodium yoelii yoelii</name>
    <dbReference type="NCBI Taxonomy" id="73239"/>
    <lineage>
        <taxon>Eukaryota</taxon>
        <taxon>Sar</taxon>
        <taxon>Alveolata</taxon>
        <taxon>Apicomplexa</taxon>
        <taxon>Aconoidasida</taxon>
        <taxon>Haemosporida</taxon>
        <taxon>Plasmodiidae</taxon>
        <taxon>Plasmodium</taxon>
        <taxon>Plasmodium (Vinckeia)</taxon>
    </lineage>
</organism>
<sequence length="60" mass="7161">MSTNKNLYTLFFSTFDKFCACHNIINVKGQKFYIQIEIIKNKKNIIKYFDCPEIILAYQC</sequence>
<dbReference type="PaxDb" id="73239-Q7RL72"/>